<reference evidence="13 14" key="1">
    <citation type="journal article" date="2012" name="PLoS ONE">
        <title>Evolution of Burkholderia pseudomallei in recurrent melioidosis.</title>
        <authorList>
            <person name="Hayden H.S."/>
            <person name="Lim R."/>
            <person name="Brittnacher M.J."/>
            <person name="Sims E.H."/>
            <person name="Ramage E.R."/>
            <person name="Fong C."/>
            <person name="Wu Z."/>
            <person name="Crist E."/>
            <person name="Chang J."/>
            <person name="Zhou Y."/>
            <person name="Radey M."/>
            <person name="Rohmer L."/>
            <person name="Haugen E."/>
            <person name="Gillett W."/>
            <person name="Wuthiekanun V."/>
            <person name="Peacock S.J."/>
            <person name="Kaul R."/>
            <person name="Miller S.I."/>
            <person name="Manoil C."/>
            <person name="Jacobs M.A."/>
        </authorList>
    </citation>
    <scope>NUCLEOTIDE SEQUENCE [LARGE SCALE GENOMIC DNA]</scope>
    <source>
        <strain evidence="13 14">1026b</strain>
    </source>
</reference>
<dbReference type="PATRIC" id="fig|884204.3.peg.6678"/>
<evidence type="ECO:0000256" key="1">
    <source>
        <dbReference type="ARBA" id="ARBA00004141"/>
    </source>
</evidence>
<organism evidence="13 14">
    <name type="scientific">Burkholderia pseudomallei (strain 1026b)</name>
    <dbReference type="NCBI Taxonomy" id="884204"/>
    <lineage>
        <taxon>Bacteria</taxon>
        <taxon>Pseudomonadati</taxon>
        <taxon>Pseudomonadota</taxon>
        <taxon>Betaproteobacteria</taxon>
        <taxon>Burkholderiales</taxon>
        <taxon>Burkholderiaceae</taxon>
        <taxon>Burkholderia</taxon>
        <taxon>pseudomallei group</taxon>
    </lineage>
</organism>
<dbReference type="PANTHER" id="PTHR11351">
    <property type="entry name" value="ACYL-COA DESATURASE"/>
    <property type="match status" value="1"/>
</dbReference>
<proteinExistence type="inferred from homology"/>
<evidence type="ECO:0000313" key="13">
    <source>
        <dbReference type="EMBL" id="AFI70414.1"/>
    </source>
</evidence>
<dbReference type="InterPro" id="IPR015876">
    <property type="entry name" value="Acyl-CoA_DS"/>
</dbReference>
<dbReference type="AlphaFoldDB" id="A0A0H3HX18"/>
<evidence type="ECO:0000256" key="3">
    <source>
        <dbReference type="ARBA" id="ARBA00022692"/>
    </source>
</evidence>
<keyword evidence="9 11" id="KW-0472">Membrane</keyword>
<dbReference type="GO" id="GO:0006631">
    <property type="term" value="P:fatty acid metabolic process"/>
    <property type="evidence" value="ECO:0007669"/>
    <property type="project" value="UniProtKB-KW"/>
</dbReference>
<evidence type="ECO:0000256" key="9">
    <source>
        <dbReference type="ARBA" id="ARBA00023136"/>
    </source>
</evidence>
<evidence type="ECO:0000259" key="12">
    <source>
        <dbReference type="Pfam" id="PF00487"/>
    </source>
</evidence>
<dbReference type="PRINTS" id="PR00075">
    <property type="entry name" value="FACDDSATRASE"/>
</dbReference>
<dbReference type="EMBL" id="CP002834">
    <property type="protein sequence ID" value="AFI70414.1"/>
    <property type="molecule type" value="Genomic_DNA"/>
</dbReference>
<dbReference type="KEGG" id="bpz:BP1026B_II2192"/>
<dbReference type="GO" id="GO:0016020">
    <property type="term" value="C:membrane"/>
    <property type="evidence" value="ECO:0007669"/>
    <property type="project" value="UniProtKB-SubCell"/>
</dbReference>
<comment type="similarity">
    <text evidence="2">Belongs to the fatty acid desaturase type 2 family.</text>
</comment>
<keyword evidence="3 11" id="KW-0812">Transmembrane</keyword>
<evidence type="ECO:0000256" key="5">
    <source>
        <dbReference type="ARBA" id="ARBA00022989"/>
    </source>
</evidence>
<evidence type="ECO:0000313" key="14">
    <source>
        <dbReference type="Proteomes" id="UP000010087"/>
    </source>
</evidence>
<keyword evidence="7" id="KW-0408">Iron</keyword>
<dbReference type="GO" id="GO:0016717">
    <property type="term" value="F:oxidoreductase activity, acting on paired donors, with oxidation of a pair of donors resulting in the reduction of molecular oxygen to two molecules of water"/>
    <property type="evidence" value="ECO:0007669"/>
    <property type="project" value="InterPro"/>
</dbReference>
<keyword evidence="4" id="KW-0276">Fatty acid metabolism</keyword>
<feature type="region of interest" description="Disordered" evidence="10">
    <location>
        <begin position="1"/>
        <end position="37"/>
    </location>
</feature>
<dbReference type="CDD" id="cd03505">
    <property type="entry name" value="Delta9-FADS-like"/>
    <property type="match status" value="1"/>
</dbReference>
<dbReference type="PANTHER" id="PTHR11351:SF3">
    <property type="entry name" value="BLL4393 PROTEIN"/>
    <property type="match status" value="1"/>
</dbReference>
<keyword evidence="6" id="KW-0560">Oxidoreductase</keyword>
<feature type="compositionally biased region" description="Polar residues" evidence="10">
    <location>
        <begin position="1"/>
        <end position="13"/>
    </location>
</feature>
<evidence type="ECO:0000256" key="2">
    <source>
        <dbReference type="ARBA" id="ARBA00008749"/>
    </source>
</evidence>
<dbReference type="Pfam" id="PF00487">
    <property type="entry name" value="FA_desaturase"/>
    <property type="match status" value="1"/>
</dbReference>
<comment type="subcellular location">
    <subcellularLocation>
        <location evidence="1">Membrane</location>
        <topology evidence="1">Multi-pass membrane protein</topology>
    </subcellularLocation>
</comment>
<feature type="domain" description="Fatty acid desaturase" evidence="12">
    <location>
        <begin position="83"/>
        <end position="311"/>
    </location>
</feature>
<name>A0A0H3HX18_BURP2</name>
<protein>
    <recommendedName>
        <fullName evidence="12">Fatty acid desaturase domain-containing protein</fullName>
    </recommendedName>
</protein>
<keyword evidence="8" id="KW-0443">Lipid metabolism</keyword>
<evidence type="ECO:0000256" key="6">
    <source>
        <dbReference type="ARBA" id="ARBA00023002"/>
    </source>
</evidence>
<feature type="transmembrane region" description="Helical" evidence="11">
    <location>
        <begin position="53"/>
        <end position="74"/>
    </location>
</feature>
<dbReference type="RefSeq" id="WP_004548868.1">
    <property type="nucleotide sequence ID" value="NC_017832.1"/>
</dbReference>
<evidence type="ECO:0000256" key="11">
    <source>
        <dbReference type="SAM" id="Phobius"/>
    </source>
</evidence>
<feature type="transmembrane region" description="Helical" evidence="11">
    <location>
        <begin position="208"/>
        <end position="227"/>
    </location>
</feature>
<dbReference type="Proteomes" id="UP000010087">
    <property type="component" value="Chromosome 2"/>
</dbReference>
<evidence type="ECO:0000256" key="8">
    <source>
        <dbReference type="ARBA" id="ARBA00023098"/>
    </source>
</evidence>
<keyword evidence="5 11" id="KW-1133">Transmembrane helix</keyword>
<evidence type="ECO:0000256" key="4">
    <source>
        <dbReference type="ARBA" id="ARBA00022832"/>
    </source>
</evidence>
<evidence type="ECO:0000256" key="7">
    <source>
        <dbReference type="ARBA" id="ARBA00023004"/>
    </source>
</evidence>
<dbReference type="GeneID" id="93064283"/>
<dbReference type="InterPro" id="IPR005804">
    <property type="entry name" value="FA_desaturase_dom"/>
</dbReference>
<sequence>MSSGQPPSVNEGASQPEGAIGSARPASLSSGSHGFARPPTILPRSAVRLDRRIAAVVTLLPALGTLAAIALWIGGHGPGAVEWIVFALFYFATALGLEVGFHRHVTHKAFKAKPWVRTALIALGSMGAHGPVNWWASTHRRHHSTSDGDGDPHSPHLSGEGFGGRLRGLYHSHMGWLFVGESTRPAGWEKYVPDLYQDPLVFRQHMAYYRWVAIGLVLPPLVCGLASRSWTGVLLGFLWGDMARIFAVSHCIWALNSLCHVIGRRDFHTTAHDRSRNSLLLAIPTFGQGWHNNHHAFPASAFTGLHWWQIDPGGLLVRVLERLHLVYDVHRPNAELIEKKRIAP</sequence>
<evidence type="ECO:0000256" key="10">
    <source>
        <dbReference type="SAM" id="MobiDB-lite"/>
    </source>
</evidence>
<feature type="transmembrane region" description="Helical" evidence="11">
    <location>
        <begin position="80"/>
        <end position="101"/>
    </location>
</feature>
<accession>A0A0H3HX18</accession>
<gene>
    <name evidence="13" type="ordered locus">BP1026B_II2192</name>
</gene>